<protein>
    <submittedName>
        <fullName evidence="4">Alpha/beta hydrolase family protein</fullName>
        <ecNumber evidence="4">3.4.-.-</ecNumber>
    </submittedName>
</protein>
<feature type="signal peptide" evidence="2">
    <location>
        <begin position="1"/>
        <end position="22"/>
    </location>
</feature>
<dbReference type="SUPFAM" id="SSF53474">
    <property type="entry name" value="alpha/beta-Hydrolases"/>
    <property type="match status" value="1"/>
</dbReference>
<keyword evidence="5" id="KW-1185">Reference proteome</keyword>
<reference evidence="5" key="1">
    <citation type="journal article" date="2019" name="Int. J. Syst. Evol. Microbiol.">
        <title>The Global Catalogue of Microorganisms (GCM) 10K type strain sequencing project: providing services to taxonomists for standard genome sequencing and annotation.</title>
        <authorList>
            <consortium name="The Broad Institute Genomics Platform"/>
            <consortium name="The Broad Institute Genome Sequencing Center for Infectious Disease"/>
            <person name="Wu L."/>
            <person name="Ma J."/>
        </authorList>
    </citation>
    <scope>NUCLEOTIDE SEQUENCE [LARGE SCALE GENOMIC DNA]</scope>
    <source>
        <strain evidence="5">KCTC 52473</strain>
    </source>
</reference>
<evidence type="ECO:0000313" key="5">
    <source>
        <dbReference type="Proteomes" id="UP001595478"/>
    </source>
</evidence>
<proteinExistence type="predicted"/>
<organism evidence="4 5">
    <name type="scientific">Agaribacter flavus</name>
    <dbReference type="NCBI Taxonomy" id="1902781"/>
    <lineage>
        <taxon>Bacteria</taxon>
        <taxon>Pseudomonadati</taxon>
        <taxon>Pseudomonadota</taxon>
        <taxon>Gammaproteobacteria</taxon>
        <taxon>Alteromonadales</taxon>
        <taxon>Alteromonadaceae</taxon>
        <taxon>Agaribacter</taxon>
    </lineage>
</organism>
<dbReference type="SUPFAM" id="SSF82171">
    <property type="entry name" value="DPP6 N-terminal domain-like"/>
    <property type="match status" value="1"/>
</dbReference>
<dbReference type="EMBL" id="JBHRSW010000029">
    <property type="protein sequence ID" value="MFC3122567.1"/>
    <property type="molecule type" value="Genomic_DNA"/>
</dbReference>
<feature type="domain" description="Peptidase S9 prolyl oligopeptidase catalytic" evidence="3">
    <location>
        <begin position="442"/>
        <end position="644"/>
    </location>
</feature>
<dbReference type="PANTHER" id="PTHR42776">
    <property type="entry name" value="SERINE PEPTIDASE S9 FAMILY MEMBER"/>
    <property type="match status" value="1"/>
</dbReference>
<keyword evidence="2" id="KW-0732">Signal</keyword>
<evidence type="ECO:0000313" key="4">
    <source>
        <dbReference type="EMBL" id="MFC3122567.1"/>
    </source>
</evidence>
<dbReference type="EC" id="3.4.-.-" evidence="4"/>
<gene>
    <name evidence="4" type="ORF">ACFOHL_13160</name>
</gene>
<dbReference type="InterPro" id="IPR001375">
    <property type="entry name" value="Peptidase_S9_cat"/>
</dbReference>
<sequence>MKNAKTIILFTFALFTCHSLYAEEIPLEAFSNLPKYQQVSISQTGKRIAYVENYQAPQKLSVLTTFNLENQKRKLLLQSDNVEVKINWFEWANDDVLLVSAKYETKQRLQRYYQTRLFSIDVSAKEPKTKYLLKPSSGFNQQDFVSQFQDNVIDFLPDDKDHILMAVDRDVHAMPSVFRVNINTGRKKRVERAKMSIRDWTTDQQHVVRVGYAYDYDSGDTTYYHRFGKKDDFEALFEFNTFEDKPTHVLGFGLDPNILYYSAYRGDYRAIYKLSLDTKQSELVHAYDDKDVSGGLIYSRKTRDVIGVYDRYALYGRHYFDESAYKLNRGLEKIFEGSQAYVTDMSSDEKQYIALIEADYKAPIYYFGDRNKKILQPILEKYPMLYEVPLSHHERVTYEARDGVKIEGYLSLPLTGEAPYPTVLHPHGGPGARDVDGFDPWVSYMTNRGYAVFRPNFRGSTGYGYEFAQAQMGRWGLEMQDDLSDAALWLVEGGIADPDKMCIFGASYGGYAAMMASVKTPDLFTCAVSFAGVSDLKQLRKVQRRFLGGSVVADNQIGKKSKDLKSRSPLHGVEKIKIPLLIMHGSEDIIVRVNQSRVFVDELEDQNKDFKYVEFENGDHYLSIQENRTAFFEELDSFLAEHLGTPKP</sequence>
<name>A0ABV7FQF7_9ALTE</name>
<evidence type="ECO:0000256" key="2">
    <source>
        <dbReference type="SAM" id="SignalP"/>
    </source>
</evidence>
<dbReference type="PANTHER" id="PTHR42776:SF27">
    <property type="entry name" value="DIPEPTIDYL PEPTIDASE FAMILY MEMBER 6"/>
    <property type="match status" value="1"/>
</dbReference>
<dbReference type="RefSeq" id="WP_376920696.1">
    <property type="nucleotide sequence ID" value="NZ_JBHRSW010000029.1"/>
</dbReference>
<dbReference type="InterPro" id="IPR029058">
    <property type="entry name" value="AB_hydrolase_fold"/>
</dbReference>
<keyword evidence="1 4" id="KW-0378">Hydrolase</keyword>
<accession>A0ABV7FQF7</accession>
<feature type="chain" id="PRO_5046751925" evidence="2">
    <location>
        <begin position="23"/>
        <end position="648"/>
    </location>
</feature>
<dbReference type="GO" id="GO:0016787">
    <property type="term" value="F:hydrolase activity"/>
    <property type="evidence" value="ECO:0007669"/>
    <property type="project" value="UniProtKB-KW"/>
</dbReference>
<evidence type="ECO:0000256" key="1">
    <source>
        <dbReference type="ARBA" id="ARBA00022801"/>
    </source>
</evidence>
<comment type="caution">
    <text evidence="4">The sequence shown here is derived from an EMBL/GenBank/DDBJ whole genome shotgun (WGS) entry which is preliminary data.</text>
</comment>
<dbReference type="Pfam" id="PF00326">
    <property type="entry name" value="Peptidase_S9"/>
    <property type="match status" value="1"/>
</dbReference>
<dbReference type="Gene3D" id="3.40.50.1820">
    <property type="entry name" value="alpha/beta hydrolase"/>
    <property type="match status" value="1"/>
</dbReference>
<evidence type="ECO:0000259" key="3">
    <source>
        <dbReference type="Pfam" id="PF00326"/>
    </source>
</evidence>
<dbReference type="Proteomes" id="UP001595478">
    <property type="component" value="Unassembled WGS sequence"/>
</dbReference>